<protein>
    <recommendedName>
        <fullName evidence="9">Proline-specific endopeptidase</fullName>
    </recommendedName>
</protein>
<evidence type="ECO:0000256" key="6">
    <source>
        <dbReference type="ARBA" id="ARBA00022801"/>
    </source>
</evidence>
<evidence type="ECO:0000256" key="9">
    <source>
        <dbReference type="ARBA" id="ARBA00081187"/>
    </source>
</evidence>
<keyword evidence="7" id="KW-0720">Serine protease</keyword>
<dbReference type="SUPFAM" id="SSF53474">
    <property type="entry name" value="alpha/beta-Hydrolases"/>
    <property type="match status" value="1"/>
</dbReference>
<comment type="similarity">
    <text evidence="2">Belongs to the peptidase S9A family.</text>
</comment>
<proteinExistence type="inferred from homology"/>
<dbReference type="RefSeq" id="WP_125024876.1">
    <property type="nucleotide sequence ID" value="NZ_CP034159.1"/>
</dbReference>
<dbReference type="PANTHER" id="PTHR11757:SF19">
    <property type="entry name" value="PROLYL ENDOPEPTIDASE-LIKE"/>
    <property type="match status" value="1"/>
</dbReference>
<feature type="domain" description="Peptidase S9A N-terminal" evidence="11">
    <location>
        <begin position="21"/>
        <end position="419"/>
    </location>
</feature>
<dbReference type="InterPro" id="IPR001375">
    <property type="entry name" value="Peptidase_S9_cat"/>
</dbReference>
<dbReference type="PRINTS" id="PR00862">
    <property type="entry name" value="PROLIGOPTASE"/>
</dbReference>
<evidence type="ECO:0000313" key="12">
    <source>
        <dbReference type="EMBL" id="AZI33423.1"/>
    </source>
</evidence>
<evidence type="ECO:0000256" key="1">
    <source>
        <dbReference type="ARBA" id="ARBA00004418"/>
    </source>
</evidence>
<evidence type="ECO:0000256" key="3">
    <source>
        <dbReference type="ARBA" id="ARBA00022670"/>
    </source>
</evidence>
<evidence type="ECO:0000256" key="2">
    <source>
        <dbReference type="ARBA" id="ARBA00005228"/>
    </source>
</evidence>
<evidence type="ECO:0000259" key="11">
    <source>
        <dbReference type="Pfam" id="PF02897"/>
    </source>
</evidence>
<evidence type="ECO:0000313" key="13">
    <source>
        <dbReference type="Proteomes" id="UP000270185"/>
    </source>
</evidence>
<dbReference type="InterPro" id="IPR002470">
    <property type="entry name" value="Peptidase_S9A"/>
</dbReference>
<keyword evidence="13" id="KW-1185">Reference proteome</keyword>
<feature type="domain" description="Peptidase S9 prolyl oligopeptidase catalytic" evidence="10">
    <location>
        <begin position="479"/>
        <end position="691"/>
    </location>
</feature>
<dbReference type="Pfam" id="PF02897">
    <property type="entry name" value="Peptidase_S9_N"/>
    <property type="match status" value="1"/>
</dbReference>
<dbReference type="Pfam" id="PF00326">
    <property type="entry name" value="Peptidase_S9"/>
    <property type="match status" value="1"/>
</dbReference>
<dbReference type="Proteomes" id="UP000270185">
    <property type="component" value="Chromosome"/>
</dbReference>
<dbReference type="GO" id="GO:0042597">
    <property type="term" value="C:periplasmic space"/>
    <property type="evidence" value="ECO:0007669"/>
    <property type="project" value="UniProtKB-SubCell"/>
</dbReference>
<name>A0A3G8XLL6_9FLAO</name>
<dbReference type="InterPro" id="IPR029058">
    <property type="entry name" value="AB_hydrolase_fold"/>
</dbReference>
<dbReference type="OrthoDB" id="9801421at2"/>
<evidence type="ECO:0000256" key="4">
    <source>
        <dbReference type="ARBA" id="ARBA00022729"/>
    </source>
</evidence>
<dbReference type="InterPro" id="IPR023302">
    <property type="entry name" value="Pept_S9A_N"/>
</dbReference>
<sequence length="699" mass="80616">MSADKANLNTENIIAEPVAPVAKKIPATLEVHGDQRIDPYFWLRERENPEVLEYLEAENAYCEAVMKDTEGFQQLLFDEMKARYKEDDQSLPYFFNDYWYIVRFVEGKEHPLFTRKFQTLDHDEEILLDVNILAEGQKFFEVGSVAVSPNNKLISYSSDNMGRRIYNINFKNLETGEILQDQIPNTTGKAVWANDNEHIFYIRKDDSLRAFQVYLHQLGTDSSQDVLVYHEEDDAFDVNVFKTKSLEYIFISSSSTISDEQRFIPASDVLAKWQIIQPRIDDLEYSVEHYNDEFYIITNADDATNFKIVKTKVATPGIENWTEVIPHREEVLLEGFEIFNNYLVLEERIEGLLQIKIIDHQNNSFHYLPFSDPSYTAYIGLNLEFDTNKLRFGYTSLTQPNATFEYDMKERTTLLLKQQEVLGGNFLPENYISERVWAEARDGELVPISLVYHKDTPKSAETPLLLYGYGSYGHTVDASFSNVRLSILDRGFIYAIAHVRGGEYMGREWYEDGKMLNKKNTFFDFIDAAKFLIKENYTSSKHLYAMGGSAGGLLMGAVINYEPELFHGIVAQVPFVDVVTTMLDETIPLTTGEFDEWGNPKDREYYDYIKSYSPYDNIEAKAYPNILITTGLHDSQVQYWEPAKWTAKLRDLKTDQNILIFKTDMSAGHGGASGRFESLKEDALEYAFLMKLENKINGK</sequence>
<comment type="function">
    <text evidence="8">Cleaves peptide bonds on the C-terminal side of prolyl residues within peptides that are up to approximately 30 amino acids long. Has an absolute requirement for an X-Pro bond in the trans configuration immediately preceding the Pro-Y scissible bond.</text>
</comment>
<dbReference type="FunFam" id="3.40.50.1820:FF:000005">
    <property type="entry name" value="Prolyl endopeptidase"/>
    <property type="match status" value="1"/>
</dbReference>
<evidence type="ECO:0000256" key="5">
    <source>
        <dbReference type="ARBA" id="ARBA00022764"/>
    </source>
</evidence>
<dbReference type="KEGG" id="ccas:EIB73_09610"/>
<dbReference type="InterPro" id="IPR002471">
    <property type="entry name" value="Pept_S9_AS"/>
</dbReference>
<dbReference type="PROSITE" id="PS00708">
    <property type="entry name" value="PRO_ENDOPEP_SER"/>
    <property type="match status" value="1"/>
</dbReference>
<dbReference type="Gene3D" id="2.130.10.120">
    <property type="entry name" value="Prolyl oligopeptidase, N-terminal domain"/>
    <property type="match status" value="1"/>
</dbReference>
<comment type="subcellular location">
    <subcellularLocation>
        <location evidence="1">Periplasm</location>
    </subcellularLocation>
</comment>
<dbReference type="Gene3D" id="3.40.50.1820">
    <property type="entry name" value="alpha/beta hydrolase"/>
    <property type="match status" value="1"/>
</dbReference>
<keyword evidence="3" id="KW-0645">Protease</keyword>
<evidence type="ECO:0000259" key="10">
    <source>
        <dbReference type="Pfam" id="PF00326"/>
    </source>
</evidence>
<dbReference type="AlphaFoldDB" id="A0A3G8XLL6"/>
<keyword evidence="4" id="KW-0732">Signal</keyword>
<evidence type="ECO:0000256" key="7">
    <source>
        <dbReference type="ARBA" id="ARBA00022825"/>
    </source>
</evidence>
<gene>
    <name evidence="12" type="ORF">EIB73_09610</name>
</gene>
<dbReference type="EMBL" id="CP034159">
    <property type="protein sequence ID" value="AZI33423.1"/>
    <property type="molecule type" value="Genomic_DNA"/>
</dbReference>
<dbReference type="SUPFAM" id="SSF50993">
    <property type="entry name" value="Peptidase/esterase 'gauge' domain"/>
    <property type="match status" value="1"/>
</dbReference>
<keyword evidence="5" id="KW-0574">Periplasm</keyword>
<dbReference type="PANTHER" id="PTHR11757">
    <property type="entry name" value="PROTEASE FAMILY S9A OLIGOPEPTIDASE"/>
    <property type="match status" value="1"/>
</dbReference>
<evidence type="ECO:0000256" key="8">
    <source>
        <dbReference type="ARBA" id="ARBA00060121"/>
    </source>
</evidence>
<keyword evidence="6" id="KW-0378">Hydrolase</keyword>
<dbReference type="InterPro" id="IPR051543">
    <property type="entry name" value="Serine_Peptidase_S9A"/>
</dbReference>
<accession>A0A3G8XLL6</accession>
<reference evidence="13" key="1">
    <citation type="submission" date="2018-11" db="EMBL/GenBank/DDBJ databases">
        <title>Proposal to divide the Flavobacteriaceae and reorganize its genera based on Amino Acid Identity values calculated from whole genome sequences.</title>
        <authorList>
            <person name="Nicholson A.C."/>
            <person name="Gulvik C.A."/>
            <person name="Whitney A.M."/>
            <person name="Humrighouse B.W."/>
            <person name="Bell M."/>
            <person name="Holmes B."/>
            <person name="Steigerwalt A.G."/>
            <person name="Villarma A."/>
            <person name="Sheth M."/>
            <person name="Batra D."/>
            <person name="Pryor J."/>
            <person name="Bernardet J.-F."/>
            <person name="Hugo C."/>
            <person name="Kampfer P."/>
            <person name="Newman J.D."/>
            <person name="McQuiston J.R."/>
        </authorList>
    </citation>
    <scope>NUCLEOTIDE SEQUENCE [LARGE SCALE GENOMIC DNA]</scope>
    <source>
        <strain evidence="13">G0081</strain>
    </source>
</reference>
<organism evidence="12 13">
    <name type="scientific">Kaistella carnis</name>
    <dbReference type="NCBI Taxonomy" id="1241979"/>
    <lineage>
        <taxon>Bacteria</taxon>
        <taxon>Pseudomonadati</taxon>
        <taxon>Bacteroidota</taxon>
        <taxon>Flavobacteriia</taxon>
        <taxon>Flavobacteriales</taxon>
        <taxon>Weeksellaceae</taxon>
        <taxon>Chryseobacterium group</taxon>
        <taxon>Kaistella</taxon>
    </lineage>
</organism>
<dbReference type="GO" id="GO:0006508">
    <property type="term" value="P:proteolysis"/>
    <property type="evidence" value="ECO:0007669"/>
    <property type="project" value="UniProtKB-KW"/>
</dbReference>
<dbReference type="GO" id="GO:0004252">
    <property type="term" value="F:serine-type endopeptidase activity"/>
    <property type="evidence" value="ECO:0007669"/>
    <property type="project" value="InterPro"/>
</dbReference>